<dbReference type="PANTHER" id="PTHR11274:SF0">
    <property type="entry name" value="GENERAL TRANSCRIPTION AND DNA REPAIR FACTOR IIH HELICASE SUBUNIT XPB"/>
    <property type="match status" value="1"/>
</dbReference>
<proteinExistence type="predicted"/>
<dbReference type="RefSeq" id="WP_230509789.1">
    <property type="nucleotide sequence ID" value="NZ_JAJITD010000005.1"/>
</dbReference>
<dbReference type="PROSITE" id="PS51194">
    <property type="entry name" value="HELICASE_CTER"/>
    <property type="match status" value="1"/>
</dbReference>
<dbReference type="SUPFAM" id="SSF52540">
    <property type="entry name" value="P-loop containing nucleoside triphosphate hydrolases"/>
    <property type="match status" value="1"/>
</dbReference>
<gene>
    <name evidence="7" type="ORF">LJ656_12940</name>
</gene>
<keyword evidence="4" id="KW-0067">ATP-binding</keyword>
<evidence type="ECO:0000256" key="3">
    <source>
        <dbReference type="ARBA" id="ARBA00022806"/>
    </source>
</evidence>
<feature type="domain" description="Helicase C-terminal" evidence="6">
    <location>
        <begin position="254"/>
        <end position="403"/>
    </location>
</feature>
<keyword evidence="1" id="KW-0547">Nucleotide-binding</keyword>
<dbReference type="Pfam" id="PF04851">
    <property type="entry name" value="ResIII"/>
    <property type="match status" value="1"/>
</dbReference>
<evidence type="ECO:0000313" key="7">
    <source>
        <dbReference type="EMBL" id="MCC8393499.1"/>
    </source>
</evidence>
<dbReference type="EMBL" id="JAJITD010000005">
    <property type="protein sequence ID" value="MCC8393499.1"/>
    <property type="molecule type" value="Genomic_DNA"/>
</dbReference>
<dbReference type="GO" id="GO:0004386">
    <property type="term" value="F:helicase activity"/>
    <property type="evidence" value="ECO:0007669"/>
    <property type="project" value="UniProtKB-KW"/>
</dbReference>
<organism evidence="7 8">
    <name type="scientific">Paraburkholderia sejongensis</name>
    <dbReference type="NCBI Taxonomy" id="2886946"/>
    <lineage>
        <taxon>Bacteria</taxon>
        <taxon>Pseudomonadati</taxon>
        <taxon>Pseudomonadota</taxon>
        <taxon>Betaproteobacteria</taxon>
        <taxon>Burkholderiales</taxon>
        <taxon>Burkholderiaceae</taxon>
        <taxon>Paraburkholderia</taxon>
    </lineage>
</organism>
<evidence type="ECO:0000259" key="6">
    <source>
        <dbReference type="PROSITE" id="PS51194"/>
    </source>
</evidence>
<dbReference type="Proteomes" id="UP001431019">
    <property type="component" value="Unassembled WGS sequence"/>
</dbReference>
<evidence type="ECO:0000259" key="5">
    <source>
        <dbReference type="PROSITE" id="PS51192"/>
    </source>
</evidence>
<dbReference type="InterPro" id="IPR006935">
    <property type="entry name" value="Helicase/UvrB_N"/>
</dbReference>
<accession>A0ABS8JUE3</accession>
<dbReference type="PROSITE" id="PS51192">
    <property type="entry name" value="HELICASE_ATP_BIND_1"/>
    <property type="match status" value="1"/>
</dbReference>
<evidence type="ECO:0000256" key="2">
    <source>
        <dbReference type="ARBA" id="ARBA00022801"/>
    </source>
</evidence>
<keyword evidence="2" id="KW-0378">Hydrolase</keyword>
<keyword evidence="8" id="KW-1185">Reference proteome</keyword>
<evidence type="ECO:0000256" key="4">
    <source>
        <dbReference type="ARBA" id="ARBA00022840"/>
    </source>
</evidence>
<keyword evidence="3 7" id="KW-0347">Helicase</keyword>
<protein>
    <submittedName>
        <fullName evidence="7">DEAD/DEAH box helicase</fullName>
    </submittedName>
</protein>
<reference evidence="7 8" key="1">
    <citation type="submission" date="2021-11" db="EMBL/GenBank/DDBJ databases">
        <authorList>
            <person name="Oh E.-T."/>
            <person name="Kim S.-B."/>
        </authorList>
    </citation>
    <scope>NUCLEOTIDE SEQUENCE [LARGE SCALE GENOMIC DNA]</scope>
    <source>
        <strain evidence="7 8">MMS20-SJTR3</strain>
    </source>
</reference>
<comment type="caution">
    <text evidence="7">The sequence shown here is derived from an EMBL/GenBank/DDBJ whole genome shotgun (WGS) entry which is preliminary data.</text>
</comment>
<sequence length="403" mass="44636">MNQSVPSGWKPRVEPRGWQLEALLRWKEGLKGVVRVVTGGGKTIFSQFCIAEFKRQYPEGRVVIVVPTTALLDQWVVSLTEDSGVPAGQIACYSADEKPECPRPINVLVINTARGLAERLSIDVPSMLIVDECHRAGSPQNALALRGRYVATLGLSATPEREYDEGFETLVRPVLGPVIYDYDYVGAARDDVISPFALHNVRVQMLQDEQLAFDKLTRRIATERAKISKSVGSEDKLKRLLQQRAAVLATATMRIPVAIKLAEKHKGQKTIVFHERVDAANKLLAILKARNQSATIYHAGIAPALRRDNLRLYRKGVYDVLICCRALDEGINVPETAVAILASSTASVRQRVQRLGRVLRPAPGKEFADIYTIYASDVEEARLRSEAEQLGSVCSVDWAQVRT</sequence>
<dbReference type="InterPro" id="IPR027417">
    <property type="entry name" value="P-loop_NTPase"/>
</dbReference>
<dbReference type="Pfam" id="PF00271">
    <property type="entry name" value="Helicase_C"/>
    <property type="match status" value="1"/>
</dbReference>
<dbReference type="PANTHER" id="PTHR11274">
    <property type="entry name" value="RAD25/XP-B DNA REPAIR HELICASE"/>
    <property type="match status" value="1"/>
</dbReference>
<name>A0ABS8JUE3_9BURK</name>
<evidence type="ECO:0000256" key="1">
    <source>
        <dbReference type="ARBA" id="ARBA00022741"/>
    </source>
</evidence>
<dbReference type="SMART" id="SM00490">
    <property type="entry name" value="HELICc"/>
    <property type="match status" value="1"/>
</dbReference>
<dbReference type="InterPro" id="IPR050615">
    <property type="entry name" value="ATP-dep_DNA_Helicase"/>
</dbReference>
<feature type="domain" description="Helicase ATP-binding" evidence="5">
    <location>
        <begin position="23"/>
        <end position="177"/>
    </location>
</feature>
<dbReference type="InterPro" id="IPR014001">
    <property type="entry name" value="Helicase_ATP-bd"/>
</dbReference>
<dbReference type="Gene3D" id="3.40.50.300">
    <property type="entry name" value="P-loop containing nucleotide triphosphate hydrolases"/>
    <property type="match status" value="2"/>
</dbReference>
<dbReference type="InterPro" id="IPR001650">
    <property type="entry name" value="Helicase_C-like"/>
</dbReference>
<evidence type="ECO:0000313" key="8">
    <source>
        <dbReference type="Proteomes" id="UP001431019"/>
    </source>
</evidence>
<dbReference type="SMART" id="SM00487">
    <property type="entry name" value="DEXDc"/>
    <property type="match status" value="1"/>
</dbReference>